<accession>A0A9Q3EX33</accession>
<dbReference type="AlphaFoldDB" id="A0A9Q3EX33"/>
<sequence length="280" mass="32629">MSQESSGEGKRKSKLAQTLPTRVQDSQIGAFSHGQCLQYGQDSYGIHSQQAGKDEQEFPMQIIDSIQFFKCIIDVELGKFYVKLNEITSEITELQRNDKRYTEWYKLTNVRLDSITTTCDRIDSKCQVQNYEMEDISILNINDQLITIKDHVLEITDNNNQFATHLEKSDSERQNLKNEIIGNVEQIHKNNEPHIPRHSTPLTEESPLKERLTPYSGENPICAKDIPKLEEWPPFSVEREYNHIELIRTIDMLQEDFHIPDKIIVGKIHSLFTRTTKKWH</sequence>
<proteinExistence type="predicted"/>
<organism evidence="2 3">
    <name type="scientific">Austropuccinia psidii MF-1</name>
    <dbReference type="NCBI Taxonomy" id="1389203"/>
    <lineage>
        <taxon>Eukaryota</taxon>
        <taxon>Fungi</taxon>
        <taxon>Dikarya</taxon>
        <taxon>Basidiomycota</taxon>
        <taxon>Pucciniomycotina</taxon>
        <taxon>Pucciniomycetes</taxon>
        <taxon>Pucciniales</taxon>
        <taxon>Sphaerophragmiaceae</taxon>
        <taxon>Austropuccinia</taxon>
    </lineage>
</organism>
<evidence type="ECO:0000313" key="2">
    <source>
        <dbReference type="EMBL" id="MBW0528839.1"/>
    </source>
</evidence>
<dbReference type="EMBL" id="AVOT02034669">
    <property type="protein sequence ID" value="MBW0528839.1"/>
    <property type="molecule type" value="Genomic_DNA"/>
</dbReference>
<feature type="region of interest" description="Disordered" evidence="1">
    <location>
        <begin position="191"/>
        <end position="214"/>
    </location>
</feature>
<keyword evidence="3" id="KW-1185">Reference proteome</keyword>
<evidence type="ECO:0000313" key="3">
    <source>
        <dbReference type="Proteomes" id="UP000765509"/>
    </source>
</evidence>
<evidence type="ECO:0000256" key="1">
    <source>
        <dbReference type="SAM" id="MobiDB-lite"/>
    </source>
</evidence>
<reference evidence="2" key="1">
    <citation type="submission" date="2021-03" db="EMBL/GenBank/DDBJ databases">
        <title>Draft genome sequence of rust myrtle Austropuccinia psidii MF-1, a brazilian biotype.</title>
        <authorList>
            <person name="Quecine M.C."/>
            <person name="Pachon D.M.R."/>
            <person name="Bonatelli M.L."/>
            <person name="Correr F.H."/>
            <person name="Franceschini L.M."/>
            <person name="Leite T.F."/>
            <person name="Margarido G.R.A."/>
            <person name="Almeida C.A."/>
            <person name="Ferrarezi J.A."/>
            <person name="Labate C.A."/>
        </authorList>
    </citation>
    <scope>NUCLEOTIDE SEQUENCE</scope>
    <source>
        <strain evidence="2">MF-1</strain>
    </source>
</reference>
<gene>
    <name evidence="2" type="ORF">O181_068554</name>
</gene>
<name>A0A9Q3EX33_9BASI</name>
<comment type="caution">
    <text evidence="2">The sequence shown here is derived from an EMBL/GenBank/DDBJ whole genome shotgun (WGS) entry which is preliminary data.</text>
</comment>
<dbReference type="Proteomes" id="UP000765509">
    <property type="component" value="Unassembled WGS sequence"/>
</dbReference>
<protein>
    <submittedName>
        <fullName evidence="2">Uncharacterized protein</fullName>
    </submittedName>
</protein>